<comment type="caution">
    <text evidence="1">The sequence shown here is derived from an EMBL/GenBank/DDBJ whole genome shotgun (WGS) entry which is preliminary data.</text>
</comment>
<protein>
    <submittedName>
        <fullName evidence="1">Uncharacterized protein</fullName>
    </submittedName>
</protein>
<dbReference type="AlphaFoldDB" id="A0A9Q1E7L7"/>
<reference evidence="1" key="1">
    <citation type="journal article" date="2023" name="Science">
        <title>Genome structures resolve the early diversification of teleost fishes.</title>
        <authorList>
            <person name="Parey E."/>
            <person name="Louis A."/>
            <person name="Montfort J."/>
            <person name="Bouchez O."/>
            <person name="Roques C."/>
            <person name="Iampietro C."/>
            <person name="Lluch J."/>
            <person name="Castinel A."/>
            <person name="Donnadieu C."/>
            <person name="Desvignes T."/>
            <person name="Floi Bucao C."/>
            <person name="Jouanno E."/>
            <person name="Wen M."/>
            <person name="Mejri S."/>
            <person name="Dirks R."/>
            <person name="Jansen H."/>
            <person name="Henkel C."/>
            <person name="Chen W.J."/>
            <person name="Zahm M."/>
            <person name="Cabau C."/>
            <person name="Klopp C."/>
            <person name="Thompson A.W."/>
            <person name="Robinson-Rechavi M."/>
            <person name="Braasch I."/>
            <person name="Lecointre G."/>
            <person name="Bobe J."/>
            <person name="Postlethwait J.H."/>
            <person name="Berthelot C."/>
            <person name="Roest Crollius H."/>
            <person name="Guiguen Y."/>
        </authorList>
    </citation>
    <scope>NUCLEOTIDE SEQUENCE</scope>
    <source>
        <strain evidence="1">WJC10195</strain>
    </source>
</reference>
<evidence type="ECO:0000313" key="1">
    <source>
        <dbReference type="EMBL" id="KAJ8333701.1"/>
    </source>
</evidence>
<keyword evidence="2" id="KW-1185">Reference proteome</keyword>
<name>A0A9Q1E7L7_SYNKA</name>
<dbReference type="EMBL" id="JAINUF010000022">
    <property type="protein sequence ID" value="KAJ8333701.1"/>
    <property type="molecule type" value="Genomic_DNA"/>
</dbReference>
<proteinExistence type="predicted"/>
<accession>A0A9Q1E7L7</accession>
<gene>
    <name evidence="1" type="ORF">SKAU_G00410200</name>
</gene>
<evidence type="ECO:0000313" key="2">
    <source>
        <dbReference type="Proteomes" id="UP001152622"/>
    </source>
</evidence>
<organism evidence="1 2">
    <name type="scientific">Synaphobranchus kaupii</name>
    <name type="common">Kaup's arrowtooth eel</name>
    <dbReference type="NCBI Taxonomy" id="118154"/>
    <lineage>
        <taxon>Eukaryota</taxon>
        <taxon>Metazoa</taxon>
        <taxon>Chordata</taxon>
        <taxon>Craniata</taxon>
        <taxon>Vertebrata</taxon>
        <taxon>Euteleostomi</taxon>
        <taxon>Actinopterygii</taxon>
        <taxon>Neopterygii</taxon>
        <taxon>Teleostei</taxon>
        <taxon>Anguilliformes</taxon>
        <taxon>Synaphobranchidae</taxon>
        <taxon>Synaphobranchus</taxon>
    </lineage>
</organism>
<dbReference type="Proteomes" id="UP001152622">
    <property type="component" value="Chromosome 22"/>
</dbReference>
<sequence length="66" mass="7541">MPYLSRGERWWSAKEQTRSRHAKLHSELCPARISWMDEASVAGLTPLAELCHSRHNPTWGNQPSLA</sequence>